<protein>
    <submittedName>
        <fullName evidence="5">GNAT family N-acetyltransferase</fullName>
    </submittedName>
</protein>
<dbReference type="PANTHER" id="PTHR43792:SF8">
    <property type="entry name" value="[RIBOSOMAL PROTEIN US5]-ALANINE N-ACETYLTRANSFERASE"/>
    <property type="match status" value="1"/>
</dbReference>
<dbReference type="PANTHER" id="PTHR43792">
    <property type="entry name" value="GNAT FAMILY, PUTATIVE (AFU_ORTHOLOGUE AFUA_3G00765)-RELATED-RELATED"/>
    <property type="match status" value="1"/>
</dbReference>
<keyword evidence="1 5" id="KW-0808">Transferase</keyword>
<evidence type="ECO:0000259" key="4">
    <source>
        <dbReference type="PROSITE" id="PS51186"/>
    </source>
</evidence>
<keyword evidence="2" id="KW-0012">Acyltransferase</keyword>
<evidence type="ECO:0000256" key="1">
    <source>
        <dbReference type="ARBA" id="ARBA00022679"/>
    </source>
</evidence>
<evidence type="ECO:0000313" key="5">
    <source>
        <dbReference type="EMBL" id="KAB7847280.1"/>
    </source>
</evidence>
<dbReference type="PROSITE" id="PS51186">
    <property type="entry name" value="GNAT"/>
    <property type="match status" value="1"/>
</dbReference>
<evidence type="ECO:0000256" key="2">
    <source>
        <dbReference type="ARBA" id="ARBA00023315"/>
    </source>
</evidence>
<feature type="domain" description="N-acetyltransferase" evidence="4">
    <location>
        <begin position="11"/>
        <end position="180"/>
    </location>
</feature>
<reference evidence="5 6" key="1">
    <citation type="journal article" date="2019" name="Microb. Cell Fact.">
        <title>Exploring novel herbicidin analogues by transcriptional regulator overexpression and MS/MS molecular networking.</title>
        <authorList>
            <person name="Shi Y."/>
            <person name="Gu R."/>
            <person name="Li Y."/>
            <person name="Wang X."/>
            <person name="Ren W."/>
            <person name="Li X."/>
            <person name="Wang L."/>
            <person name="Xie Y."/>
            <person name="Hong B."/>
        </authorList>
    </citation>
    <scope>NUCLEOTIDE SEQUENCE [LARGE SCALE GENOMIC DNA]</scope>
    <source>
        <strain evidence="5 6">US-43</strain>
    </source>
</reference>
<comment type="similarity">
    <text evidence="3">Belongs to the acetyltransferase family. RimJ subfamily.</text>
</comment>
<comment type="caution">
    <text evidence="5">The sequence shown here is derived from an EMBL/GenBank/DDBJ whole genome shotgun (WGS) entry which is preliminary data.</text>
</comment>
<keyword evidence="6" id="KW-1185">Reference proteome</keyword>
<proteinExistence type="inferred from homology"/>
<dbReference type="OrthoDB" id="9132139at2"/>
<dbReference type="Pfam" id="PF13302">
    <property type="entry name" value="Acetyltransf_3"/>
    <property type="match status" value="1"/>
</dbReference>
<evidence type="ECO:0000256" key="3">
    <source>
        <dbReference type="ARBA" id="ARBA00038502"/>
    </source>
</evidence>
<dbReference type="InterPro" id="IPR016181">
    <property type="entry name" value="Acyl_CoA_acyltransferase"/>
</dbReference>
<organism evidence="5 6">
    <name type="scientific">Streptomyces mobaraensis</name>
    <name type="common">Streptoverticillium mobaraense</name>
    <dbReference type="NCBI Taxonomy" id="35621"/>
    <lineage>
        <taxon>Bacteria</taxon>
        <taxon>Bacillati</taxon>
        <taxon>Actinomycetota</taxon>
        <taxon>Actinomycetes</taxon>
        <taxon>Kitasatosporales</taxon>
        <taxon>Streptomycetaceae</taxon>
        <taxon>Streptomyces</taxon>
    </lineage>
</organism>
<name>A0A5N5WBC9_STRMB</name>
<evidence type="ECO:0000313" key="6">
    <source>
        <dbReference type="Proteomes" id="UP000327000"/>
    </source>
</evidence>
<dbReference type="SUPFAM" id="SSF55729">
    <property type="entry name" value="Acyl-CoA N-acyltransferases (Nat)"/>
    <property type="match status" value="1"/>
</dbReference>
<accession>A0A5N5WBC9</accession>
<sequence length="188" mass="20619">MHPITVTGSRLRLREIRGTDLDALHAVQGHADVAQHMRGRAQTRDEVAESISRAAGHAGAVPRTVYMLAVVRSADARLIGRADLDLDPFSEKAGTIGFMLHPDTWGAGFGTETVHLLCALGFRHLGLHRIWATRSPSNIASGRTLAKAGLAEEGRIREQFHVDGAWRDSIVHAVLEHEWRAPEGFSER</sequence>
<dbReference type="Gene3D" id="3.40.630.30">
    <property type="match status" value="1"/>
</dbReference>
<dbReference type="EMBL" id="VOKX01000016">
    <property type="protein sequence ID" value="KAB7847280.1"/>
    <property type="molecule type" value="Genomic_DNA"/>
</dbReference>
<dbReference type="Proteomes" id="UP000327000">
    <property type="component" value="Unassembled WGS sequence"/>
</dbReference>
<dbReference type="RefSeq" id="WP_004940692.1">
    <property type="nucleotide sequence ID" value="NZ_VOKX01000016.1"/>
</dbReference>
<gene>
    <name evidence="5" type="ORF">FRZ00_11265</name>
</gene>
<dbReference type="GO" id="GO:0016747">
    <property type="term" value="F:acyltransferase activity, transferring groups other than amino-acyl groups"/>
    <property type="evidence" value="ECO:0007669"/>
    <property type="project" value="InterPro"/>
</dbReference>
<dbReference type="AlphaFoldDB" id="A0A5N5WBC9"/>
<dbReference type="InterPro" id="IPR000182">
    <property type="entry name" value="GNAT_dom"/>
</dbReference>
<dbReference type="InterPro" id="IPR051531">
    <property type="entry name" value="N-acetyltransferase"/>
</dbReference>